<dbReference type="PANTHER" id="PTHR23511">
    <property type="entry name" value="SYNAPTIC VESICLE GLYCOPROTEIN 2"/>
    <property type="match status" value="1"/>
</dbReference>
<organism evidence="8 9">
    <name type="scientific">Anaeramoeba ignava</name>
    <name type="common">Anaerobic marine amoeba</name>
    <dbReference type="NCBI Taxonomy" id="1746090"/>
    <lineage>
        <taxon>Eukaryota</taxon>
        <taxon>Metamonada</taxon>
        <taxon>Anaeramoebidae</taxon>
        <taxon>Anaeramoeba</taxon>
    </lineage>
</organism>
<dbReference type="PROSITE" id="PS50850">
    <property type="entry name" value="MFS"/>
    <property type="match status" value="1"/>
</dbReference>
<accession>A0A9Q0LLY2</accession>
<dbReference type="GO" id="GO:0016020">
    <property type="term" value="C:membrane"/>
    <property type="evidence" value="ECO:0007669"/>
    <property type="project" value="UniProtKB-SubCell"/>
</dbReference>
<dbReference type="Proteomes" id="UP001149090">
    <property type="component" value="Unassembled WGS sequence"/>
</dbReference>
<keyword evidence="9" id="KW-1185">Reference proteome</keyword>
<dbReference type="PANTHER" id="PTHR23511:SF5">
    <property type="entry name" value="MAJOR FACILITATOR-TYPE TRANSPORTER HXNZ-RELATED"/>
    <property type="match status" value="1"/>
</dbReference>
<dbReference type="InterPro" id="IPR036259">
    <property type="entry name" value="MFS_trans_sf"/>
</dbReference>
<dbReference type="InterPro" id="IPR005828">
    <property type="entry name" value="MFS_sugar_transport-like"/>
</dbReference>
<dbReference type="InterPro" id="IPR020846">
    <property type="entry name" value="MFS_dom"/>
</dbReference>
<dbReference type="GO" id="GO:0022857">
    <property type="term" value="F:transmembrane transporter activity"/>
    <property type="evidence" value="ECO:0007669"/>
    <property type="project" value="InterPro"/>
</dbReference>
<keyword evidence="4 6" id="KW-1133">Transmembrane helix</keyword>
<reference evidence="8" key="1">
    <citation type="submission" date="2022-10" db="EMBL/GenBank/DDBJ databases">
        <title>Novel sulphate-reducing endosymbionts in the free-living metamonad Anaeramoeba.</title>
        <authorList>
            <person name="Jerlstrom-Hultqvist J."/>
            <person name="Cepicka I."/>
            <person name="Gallot-Lavallee L."/>
            <person name="Salas-Leiva D."/>
            <person name="Curtis B.A."/>
            <person name="Zahonova K."/>
            <person name="Pipaliya S."/>
            <person name="Dacks J."/>
            <person name="Roger A.J."/>
        </authorList>
    </citation>
    <scope>NUCLEOTIDE SEQUENCE</scope>
    <source>
        <strain evidence="8">BMAN</strain>
    </source>
</reference>
<name>A0A9Q0LLY2_ANAIG</name>
<sequence length="153" mass="17406">MEEMKLPHKNNKEELEIEEEMKINKTDRMSLQEAINLLGFGKFQILMIFALGICWALDGMITISLSLLVPIVKKEWDLPAYQETLLVSCSFIGMAIGASIWGHLSDIYGRRLGYLITAIFCLIFGVLSSFTSKVLATFFMSIYGWFRSRCCSN</sequence>
<dbReference type="OrthoDB" id="4139357at2759"/>
<dbReference type="EMBL" id="JAPDFW010000063">
    <property type="protein sequence ID" value="KAJ5075936.1"/>
    <property type="molecule type" value="Genomic_DNA"/>
</dbReference>
<evidence type="ECO:0000256" key="2">
    <source>
        <dbReference type="ARBA" id="ARBA00022448"/>
    </source>
</evidence>
<feature type="transmembrane region" description="Helical" evidence="6">
    <location>
        <begin position="84"/>
        <end position="102"/>
    </location>
</feature>
<keyword evidence="5 6" id="KW-0472">Membrane</keyword>
<evidence type="ECO:0000256" key="1">
    <source>
        <dbReference type="ARBA" id="ARBA00004141"/>
    </source>
</evidence>
<dbReference type="SUPFAM" id="SSF103473">
    <property type="entry name" value="MFS general substrate transporter"/>
    <property type="match status" value="1"/>
</dbReference>
<gene>
    <name evidence="8" type="ORF">M0811_06798</name>
</gene>
<dbReference type="AlphaFoldDB" id="A0A9Q0LLY2"/>
<keyword evidence="3 6" id="KW-0812">Transmembrane</keyword>
<evidence type="ECO:0000313" key="8">
    <source>
        <dbReference type="EMBL" id="KAJ5075936.1"/>
    </source>
</evidence>
<evidence type="ECO:0000313" key="9">
    <source>
        <dbReference type="Proteomes" id="UP001149090"/>
    </source>
</evidence>
<proteinExistence type="predicted"/>
<evidence type="ECO:0000256" key="6">
    <source>
        <dbReference type="SAM" id="Phobius"/>
    </source>
</evidence>
<comment type="caution">
    <text evidence="8">The sequence shown here is derived from an EMBL/GenBank/DDBJ whole genome shotgun (WGS) entry which is preliminary data.</text>
</comment>
<evidence type="ECO:0000256" key="4">
    <source>
        <dbReference type="ARBA" id="ARBA00022989"/>
    </source>
</evidence>
<protein>
    <submittedName>
        <fullName evidence="8">Synaptic vesicle glycoprotein</fullName>
    </submittedName>
</protein>
<evidence type="ECO:0000259" key="7">
    <source>
        <dbReference type="PROSITE" id="PS50850"/>
    </source>
</evidence>
<dbReference type="Pfam" id="PF00083">
    <property type="entry name" value="Sugar_tr"/>
    <property type="match status" value="1"/>
</dbReference>
<evidence type="ECO:0000256" key="5">
    <source>
        <dbReference type="ARBA" id="ARBA00023136"/>
    </source>
</evidence>
<feature type="transmembrane region" description="Helical" evidence="6">
    <location>
        <begin position="114"/>
        <end position="146"/>
    </location>
</feature>
<feature type="domain" description="Major facilitator superfamily (MFS) profile" evidence="7">
    <location>
        <begin position="47"/>
        <end position="153"/>
    </location>
</feature>
<evidence type="ECO:0000256" key="3">
    <source>
        <dbReference type="ARBA" id="ARBA00022692"/>
    </source>
</evidence>
<comment type="subcellular location">
    <subcellularLocation>
        <location evidence="1">Membrane</location>
        <topology evidence="1">Multi-pass membrane protein</topology>
    </subcellularLocation>
</comment>
<feature type="transmembrane region" description="Helical" evidence="6">
    <location>
        <begin position="45"/>
        <end position="72"/>
    </location>
</feature>
<keyword evidence="2" id="KW-0813">Transport</keyword>
<dbReference type="Gene3D" id="1.20.1250.20">
    <property type="entry name" value="MFS general substrate transporter like domains"/>
    <property type="match status" value="1"/>
</dbReference>